<feature type="domain" description="PKS/mFAS DH" evidence="51">
    <location>
        <begin position="868"/>
        <end position="1150"/>
    </location>
</feature>
<evidence type="ECO:0000313" key="53">
    <source>
        <dbReference type="Proteomes" id="UP001549921"/>
    </source>
</evidence>
<comment type="catalytic activity">
    <reaction evidence="18">
        <text>3-oxooctadecanoyl-[ACP] + NADPH + H(+) = (3R)-hydroxyoctadecanoyl-[ACP] + NADP(+)</text>
        <dbReference type="Rhea" id="RHEA:41920"/>
        <dbReference type="Rhea" id="RHEA-COMP:9653"/>
        <dbReference type="Rhea" id="RHEA-COMP:9654"/>
        <dbReference type="ChEBI" id="CHEBI:15378"/>
        <dbReference type="ChEBI" id="CHEBI:57783"/>
        <dbReference type="ChEBI" id="CHEBI:58349"/>
        <dbReference type="ChEBI" id="CHEBI:78487"/>
        <dbReference type="ChEBI" id="CHEBI:78488"/>
    </reaction>
    <physiologicalReaction direction="left-to-right" evidence="18">
        <dbReference type="Rhea" id="RHEA:41921"/>
    </physiologicalReaction>
</comment>
<comment type="catalytic activity">
    <reaction evidence="29">
        <text>hexadecanoyl-[ACP] + malonyl-[ACP] + H(+) = 3-oxooctadecanoyl-[ACP] + holo-[ACP] + CO2</text>
        <dbReference type="Rhea" id="RHEA:41916"/>
        <dbReference type="Rhea" id="RHEA-COMP:9623"/>
        <dbReference type="Rhea" id="RHEA-COMP:9652"/>
        <dbReference type="Rhea" id="RHEA-COMP:9653"/>
        <dbReference type="Rhea" id="RHEA-COMP:9685"/>
        <dbReference type="ChEBI" id="CHEBI:15378"/>
        <dbReference type="ChEBI" id="CHEBI:16526"/>
        <dbReference type="ChEBI" id="CHEBI:64479"/>
        <dbReference type="ChEBI" id="CHEBI:78449"/>
        <dbReference type="ChEBI" id="CHEBI:78483"/>
        <dbReference type="ChEBI" id="CHEBI:78487"/>
    </reaction>
    <physiologicalReaction direction="left-to-right" evidence="29">
        <dbReference type="Rhea" id="RHEA:41917"/>
    </physiologicalReaction>
</comment>
<evidence type="ECO:0000256" key="3">
    <source>
        <dbReference type="ARBA" id="ARBA00022553"/>
    </source>
</evidence>
<protein>
    <submittedName>
        <fullName evidence="52">Uncharacterized protein</fullName>
    </submittedName>
</protein>
<evidence type="ECO:0000256" key="19">
    <source>
        <dbReference type="ARBA" id="ARBA00047394"/>
    </source>
</evidence>
<dbReference type="GO" id="GO:0016297">
    <property type="term" value="F:fatty acyl-[ACP] hydrolase activity"/>
    <property type="evidence" value="ECO:0007669"/>
    <property type="project" value="UniProtKB-EC"/>
</dbReference>
<comment type="catalytic activity">
    <reaction evidence="47">
        <text>octanoyl-[ACP] + malonyl-[ACP] + H(+) = 3-oxodecanoyl-[ACP] + holo-[ACP] + CO2</text>
        <dbReference type="Rhea" id="RHEA:41852"/>
        <dbReference type="Rhea" id="RHEA-COMP:9623"/>
        <dbReference type="Rhea" id="RHEA-COMP:9636"/>
        <dbReference type="Rhea" id="RHEA-COMP:9637"/>
        <dbReference type="Rhea" id="RHEA-COMP:9685"/>
        <dbReference type="ChEBI" id="CHEBI:15378"/>
        <dbReference type="ChEBI" id="CHEBI:16526"/>
        <dbReference type="ChEBI" id="CHEBI:64479"/>
        <dbReference type="ChEBI" id="CHEBI:78449"/>
        <dbReference type="ChEBI" id="CHEBI:78463"/>
        <dbReference type="ChEBI" id="CHEBI:78464"/>
    </reaction>
    <physiologicalReaction direction="left-to-right" evidence="47">
        <dbReference type="Rhea" id="RHEA:41853"/>
    </physiologicalReaction>
</comment>
<keyword evidence="7" id="KW-0007">Acetylation</keyword>
<evidence type="ECO:0000256" key="1">
    <source>
        <dbReference type="ARBA" id="ARBA00005189"/>
    </source>
</evidence>
<evidence type="ECO:0000256" key="43">
    <source>
        <dbReference type="ARBA" id="ARBA00049414"/>
    </source>
</evidence>
<sequence>MAPTPQEVVVEQQESPKPTPLSRPLSGDEVVISGMSGIFPKSDSVSEFMDNLYKGVDMVSEDDPRWIFSHPEVPTHLGKVNGLGKFDAQFFRVHYKQACTMEPMSRKLLEHAYSAIFDSGINPLQLRGKKVGVFIGSTFSESEKIVIYETIQRNGFGITGCNKAMYANRISYWIDGKGPSYALDMACASSMACLEHAYRCISTGQCDAAIVGGSNLCMHPNVSLNMKRAGFLCLDGKSKCFDKKGDGYVRSDAISVLFVQKAKDAKRIYSEVYHAKSKYGIQEDSKFLAIRHPKTIEDFLNAFYSEIDVSPHDVEYIEGHGSANAEADANELKAIEKVFVKDKPIKIGSVVSNMGHGEPASGACALTKVCLAYHKGELPANLHYNEPHDDIAAVKEGKIQVVQENVPFNRGFAALNAFSYSGTNVHVLLKGHYKKKDPERYKTTIPHIVLASGRQEECVMKIFNSLKNQPVDPEQIGLLHSIHENEIPGHMCRGYVLLDTNENKETVVMAEKVEHYPGSVRPLWFVYSGMGSQWATMGAGLMRVPIFAAAIEKCHKVLEPKGINIMHILTDPDKTIYDNILHSFVGIAAVQIGLTDVLKSMGIVPDNIIGHSVGELGCAYADGCFTAEEMILSAYSRGLVSVQTPFIKGSMAAVGLGYKAVLPMCPPEIEVACHNSADSSTISGPADIMKEFVGELTKKGIFAKEVPCSNIAYHSKYIAGAGPALLQYLSEVIKEPKQRSAKWVSTSVPQEEWEESKAKYSSAEYHTNNLLNSVLFEETSKLIPSNAVVIEIAPHGLLQAILKRSLDECTHIPLTRRGNTDPVKYLLEAIGKIYIAGYNPKVDALYPKIEFPVSTETALLSHFVGWEHSETWPEAKYNSKDRVVATNRTFVMSIHDDDFKYYGGHVRDGTNVFPEAAYIFLVWETLAMYMDVEYKDLPVIFKEVSFHAEANIDAEKPLRLHIQIYKGSNRFEVNCDETKYASGIIDPVKSSEIKFRPLEQPNESESEILLSKEDIYKLLHLRGFDYKNEFQTLESSNVERTQAKIKWNEDWVTYIDALIQLNLFSKDSEGLSIPKFIKVLSIDPFKHNASIAVEGSEHSAHIFSFYGVTRCGGVELDRIEFNDKPTKEQVPDVLETQSFIPHFLTGAVNINTALQINLQVVAENVQSNEIKVTEMLTTPYVEVSNTIEGIVSNSAHNVTINKIQPETVELNALVSQNDFLTKSNLFVVDNLLVDEKKMQLMHGILPKDSFVLTLEHNTSKIRPEYKQFHVITAMNVQNQVLILLKKVNTGNDENVTFIPITHDKRFSWVPRVQTELQKTRKIVLVSERQPYCGLIGLVKKLKKEYGKKIGLVVVDDYHAPSFHPDNSVYKEQLQKNLVFNIFKKGQWGGYYYLPNEKLVNIKNATLVTVIPGDLDSLAWVEAPTPTASKSLVQVHYAGVSMKDVKHAVGQEKGDGESFGMDFSGLNNKGEKVMGLLPRGTLSSAVEADSDLIWPVPEHWTLQDAATVPLPFIHAYYCLAIKGRLLKKNTVFVNGGAGALGQAVISICLSLGCTVFTAVSDVKKKKFLMRLFPELKESHIGNSRDGTAQEMVNLETKGVCCDYVINTATGFLRESAMKCCGLSSKFFDLSDFDMKNNGNFCMFFLVKEKNYVACNLSNIFNPENGEQRKKLQLLLSEGIRRGAVRPLSRVVYAPHDVTRAFRLVSSCKQRGRVLIRMRDPENSTHGLSVIPRMEYSSNGTQIVVCDEQGLGIELIDHLVKRGARKFIVNAKPSTIGGYFNTKYMSWKKLGVSIQILNDNINTEKGCMNLLNLGSQLGPVQGIFVVQNSSDDSESFEPEDVARKFNESAMVVANLDLMTRNVCPELKHFAVLTRSSDKVTDEYNISVSEKICQIRNEVGLPGLVFRVGSLDEFNKKSTCPEEKTQMLSYSALFSALETSLKLNYKNVQAYNLRKRPDLDFVRKIEKILGIQNINTISENLTIEDLSTNEVNITEVIAAIKDSYNVSYSMEKVNKLTIGNLKNLSQCLGLQHTSFDSGLGAFFTFIDDDECMATEPIIAMPTRLNIAIEREEQLDPKAEYVMLIPGFEGHFRVFKTVSERLKVQAMTFQLGPDLANETIQQMASNVLKFVKARFELKSKFYLLGYSFGVNVALELAALLEKEGHVGIVFCLDSSPDALRVQLDSYVGNLSDTQLQNAIVEHLYRLMSGNNSEELKKELENIEDWSAKTEACVKKLKGLVKYSHQYQKSVLQAAYRRIKMSREYQPTMKLESEIVLIKGIPHPKAGKLPEDYNLSKYTKQPVRVFNIESDHALAPNDSRVTNIVNKMLEPKVQEEFKKKNLCEIYFADPFKIL</sequence>
<dbReference type="InterPro" id="IPR029058">
    <property type="entry name" value="AB_hydrolase_fold"/>
</dbReference>
<feature type="region of interest" description="N-terminal hotdog fold" evidence="48">
    <location>
        <begin position="868"/>
        <end position="992"/>
    </location>
</feature>
<comment type="pathway">
    <text evidence="1">Lipid metabolism.</text>
</comment>
<evidence type="ECO:0000256" key="5">
    <source>
        <dbReference type="ARBA" id="ARBA00022799"/>
    </source>
</evidence>
<dbReference type="CDD" id="cd05195">
    <property type="entry name" value="enoyl_red"/>
    <property type="match status" value="1"/>
</dbReference>
<dbReference type="SUPFAM" id="SSF51735">
    <property type="entry name" value="NAD(P)-binding Rossmann-fold domains"/>
    <property type="match status" value="1"/>
</dbReference>
<evidence type="ECO:0000256" key="18">
    <source>
        <dbReference type="ARBA" id="ARBA00047300"/>
    </source>
</evidence>
<comment type="catalytic activity">
    <reaction evidence="28">
        <text>acetyl-[ACP] + malonyl-[ACP] + H(+) = 3-oxobutanoyl-[ACP] + holo-[ACP] + CO2</text>
        <dbReference type="Rhea" id="RHEA:41800"/>
        <dbReference type="Rhea" id="RHEA-COMP:9621"/>
        <dbReference type="Rhea" id="RHEA-COMP:9623"/>
        <dbReference type="Rhea" id="RHEA-COMP:9625"/>
        <dbReference type="Rhea" id="RHEA-COMP:9685"/>
        <dbReference type="ChEBI" id="CHEBI:15378"/>
        <dbReference type="ChEBI" id="CHEBI:16526"/>
        <dbReference type="ChEBI" id="CHEBI:64479"/>
        <dbReference type="ChEBI" id="CHEBI:78446"/>
        <dbReference type="ChEBI" id="CHEBI:78449"/>
        <dbReference type="ChEBI" id="CHEBI:78450"/>
    </reaction>
    <physiologicalReaction direction="left-to-right" evidence="28">
        <dbReference type="Rhea" id="RHEA:41801"/>
    </physiologicalReaction>
</comment>
<dbReference type="InterPro" id="IPR018201">
    <property type="entry name" value="Ketoacyl_synth_AS"/>
</dbReference>
<dbReference type="SUPFAM" id="SSF50129">
    <property type="entry name" value="GroES-like"/>
    <property type="match status" value="1"/>
</dbReference>
<dbReference type="InterPro" id="IPR016036">
    <property type="entry name" value="Malonyl_transacylase_ACP-bd"/>
</dbReference>
<evidence type="ECO:0000256" key="7">
    <source>
        <dbReference type="ARBA" id="ARBA00022990"/>
    </source>
</evidence>
<comment type="catalytic activity">
    <reaction evidence="44">
        <text>3-oxooctanoyl-[ACP] + NADPH + H(+) = (3R)-hydroxyoctanoyl-[ACP] + NADP(+)</text>
        <dbReference type="Rhea" id="RHEA:41840"/>
        <dbReference type="Rhea" id="RHEA-COMP:9633"/>
        <dbReference type="Rhea" id="RHEA-COMP:9634"/>
        <dbReference type="ChEBI" id="CHEBI:15378"/>
        <dbReference type="ChEBI" id="CHEBI:57783"/>
        <dbReference type="ChEBI" id="CHEBI:58349"/>
        <dbReference type="ChEBI" id="CHEBI:78460"/>
        <dbReference type="ChEBI" id="CHEBI:78461"/>
    </reaction>
    <physiologicalReaction direction="left-to-right" evidence="44">
        <dbReference type="Rhea" id="RHEA:41841"/>
    </physiologicalReaction>
</comment>
<evidence type="ECO:0000259" key="50">
    <source>
        <dbReference type="PROSITE" id="PS52004"/>
    </source>
</evidence>
<comment type="catalytic activity">
    <reaction evidence="45">
        <text>butanoyl-[ACP] + malonyl-[ACP] + H(+) = 3-oxohexanoyl-[ACP] + holo-[ACP] + CO2</text>
        <dbReference type="Rhea" id="RHEA:41820"/>
        <dbReference type="Rhea" id="RHEA-COMP:9623"/>
        <dbReference type="Rhea" id="RHEA-COMP:9628"/>
        <dbReference type="Rhea" id="RHEA-COMP:9629"/>
        <dbReference type="Rhea" id="RHEA-COMP:9685"/>
        <dbReference type="ChEBI" id="CHEBI:15378"/>
        <dbReference type="ChEBI" id="CHEBI:16526"/>
        <dbReference type="ChEBI" id="CHEBI:64479"/>
        <dbReference type="ChEBI" id="CHEBI:78449"/>
        <dbReference type="ChEBI" id="CHEBI:78454"/>
        <dbReference type="ChEBI" id="CHEBI:78456"/>
    </reaction>
    <physiologicalReaction direction="left-to-right" evidence="45">
        <dbReference type="Rhea" id="RHEA:41821"/>
    </physiologicalReaction>
</comment>
<dbReference type="Pfam" id="PF00698">
    <property type="entry name" value="Acyl_transf_1"/>
    <property type="match status" value="1"/>
</dbReference>
<gene>
    <name evidence="52" type="ORF">ABMA28_004182</name>
</gene>
<evidence type="ECO:0000256" key="11">
    <source>
        <dbReference type="ARBA" id="ARBA00023388"/>
    </source>
</evidence>
<comment type="catalytic activity">
    <reaction evidence="36">
        <text>holo-[ACP] + acetyl-CoA = acetyl-[ACP] + CoA</text>
        <dbReference type="Rhea" id="RHEA:41788"/>
        <dbReference type="Rhea" id="RHEA-COMP:9621"/>
        <dbReference type="Rhea" id="RHEA-COMP:9685"/>
        <dbReference type="ChEBI" id="CHEBI:57287"/>
        <dbReference type="ChEBI" id="CHEBI:57288"/>
        <dbReference type="ChEBI" id="CHEBI:64479"/>
        <dbReference type="ChEBI" id="CHEBI:78446"/>
        <dbReference type="EC" id="2.3.1.38"/>
    </reaction>
    <physiologicalReaction direction="left-to-right" evidence="36">
        <dbReference type="Rhea" id="RHEA:41789"/>
    </physiologicalReaction>
</comment>
<evidence type="ECO:0000256" key="20">
    <source>
        <dbReference type="ARBA" id="ARBA00047400"/>
    </source>
</evidence>
<evidence type="ECO:0000256" key="28">
    <source>
        <dbReference type="ARBA" id="ARBA00047961"/>
    </source>
</evidence>
<evidence type="ECO:0000256" key="33">
    <source>
        <dbReference type="ARBA" id="ARBA00048506"/>
    </source>
</evidence>
<dbReference type="PROSITE" id="PS52004">
    <property type="entry name" value="KS3_2"/>
    <property type="match status" value="1"/>
</dbReference>
<comment type="catalytic activity">
    <reaction evidence="14">
        <text>(3R)-hydroxyoctadecanoyl-[ACP] = (2E)-octadecenoyl-[ACP] + H2O</text>
        <dbReference type="Rhea" id="RHEA:41924"/>
        <dbReference type="Rhea" id="RHEA-COMP:9654"/>
        <dbReference type="Rhea" id="RHEA-COMP:9655"/>
        <dbReference type="ChEBI" id="CHEBI:15377"/>
        <dbReference type="ChEBI" id="CHEBI:78488"/>
        <dbReference type="ChEBI" id="CHEBI:78489"/>
    </reaction>
    <physiologicalReaction direction="left-to-right" evidence="14">
        <dbReference type="Rhea" id="RHEA:41925"/>
    </physiologicalReaction>
</comment>
<evidence type="ECO:0000256" key="17">
    <source>
        <dbReference type="ARBA" id="ARBA00023442"/>
    </source>
</evidence>
<dbReference type="InterPro" id="IPR016039">
    <property type="entry name" value="Thiolase-like"/>
</dbReference>
<comment type="catalytic activity">
    <reaction evidence="46">
        <text>(2E)-decenoyl-[ACP] + NADPH + H(+) = decanoyl-[ACP] + NADP(+)</text>
        <dbReference type="Rhea" id="RHEA:41864"/>
        <dbReference type="Rhea" id="RHEA-COMP:9639"/>
        <dbReference type="Rhea" id="RHEA-COMP:9640"/>
        <dbReference type="ChEBI" id="CHEBI:15378"/>
        <dbReference type="ChEBI" id="CHEBI:57783"/>
        <dbReference type="ChEBI" id="CHEBI:58349"/>
        <dbReference type="ChEBI" id="CHEBI:78467"/>
        <dbReference type="ChEBI" id="CHEBI:78468"/>
    </reaction>
    <physiologicalReaction direction="left-to-right" evidence="46">
        <dbReference type="Rhea" id="RHEA:41865"/>
    </physiologicalReaction>
</comment>
<evidence type="ECO:0000256" key="37">
    <source>
        <dbReference type="ARBA" id="ARBA00048704"/>
    </source>
</evidence>
<comment type="catalytic activity">
    <reaction evidence="41">
        <text>(2E)-tetradecenoyl-[ACP] + NADPH + H(+) = tetradecanoyl-[ACP] + NADP(+)</text>
        <dbReference type="Rhea" id="RHEA:41896"/>
        <dbReference type="Rhea" id="RHEA-COMP:9647"/>
        <dbReference type="Rhea" id="RHEA-COMP:9648"/>
        <dbReference type="ChEBI" id="CHEBI:15378"/>
        <dbReference type="ChEBI" id="CHEBI:57783"/>
        <dbReference type="ChEBI" id="CHEBI:58349"/>
        <dbReference type="ChEBI" id="CHEBI:78475"/>
        <dbReference type="ChEBI" id="CHEBI:78477"/>
    </reaction>
    <physiologicalReaction direction="left-to-right" evidence="41">
        <dbReference type="Rhea" id="RHEA:41897"/>
    </physiologicalReaction>
</comment>
<dbReference type="InterPro" id="IPR042104">
    <property type="entry name" value="PKS_dehydratase_sf"/>
</dbReference>
<evidence type="ECO:0000256" key="13">
    <source>
        <dbReference type="ARBA" id="ARBA00023398"/>
    </source>
</evidence>
<proteinExistence type="predicted"/>
<comment type="catalytic activity">
    <reaction evidence="31">
        <text>tetradecanoyl-[ACP] + H2O = tetradecanoate + holo-[ACP] + H(+)</text>
        <dbReference type="Rhea" id="RHEA:30123"/>
        <dbReference type="Rhea" id="RHEA-COMP:9648"/>
        <dbReference type="Rhea" id="RHEA-COMP:9685"/>
        <dbReference type="ChEBI" id="CHEBI:15377"/>
        <dbReference type="ChEBI" id="CHEBI:15378"/>
        <dbReference type="ChEBI" id="CHEBI:30807"/>
        <dbReference type="ChEBI" id="CHEBI:64479"/>
        <dbReference type="ChEBI" id="CHEBI:78477"/>
        <dbReference type="EC" id="3.1.2.14"/>
    </reaction>
    <physiologicalReaction direction="left-to-right" evidence="31">
        <dbReference type="Rhea" id="RHEA:30124"/>
    </physiologicalReaction>
</comment>
<dbReference type="InterPro" id="IPR001227">
    <property type="entry name" value="Ac_transferase_dom_sf"/>
</dbReference>
<dbReference type="InterPro" id="IPR049391">
    <property type="entry name" value="FAS_pseudo-KR"/>
</dbReference>
<evidence type="ECO:0000256" key="44">
    <source>
        <dbReference type="ARBA" id="ARBA00049422"/>
    </source>
</evidence>
<dbReference type="Pfam" id="PF00109">
    <property type="entry name" value="ketoacyl-synt"/>
    <property type="match status" value="1"/>
</dbReference>
<comment type="catalytic activity">
    <reaction evidence="23">
        <text>(2E)-butenoyl-[ACP] + NADPH + H(+) = butanoyl-[ACP] + NADP(+)</text>
        <dbReference type="Rhea" id="RHEA:41812"/>
        <dbReference type="Rhea" id="RHEA-COMP:9627"/>
        <dbReference type="Rhea" id="RHEA-COMP:9628"/>
        <dbReference type="ChEBI" id="CHEBI:15378"/>
        <dbReference type="ChEBI" id="CHEBI:57783"/>
        <dbReference type="ChEBI" id="CHEBI:58349"/>
        <dbReference type="ChEBI" id="CHEBI:78453"/>
        <dbReference type="ChEBI" id="CHEBI:78454"/>
    </reaction>
    <physiologicalReaction direction="left-to-right" evidence="23">
        <dbReference type="Rhea" id="RHEA:41813"/>
    </physiologicalReaction>
</comment>
<dbReference type="PROSITE" id="PS00606">
    <property type="entry name" value="KS3_1"/>
    <property type="match status" value="1"/>
</dbReference>
<dbReference type="SMART" id="SM00825">
    <property type="entry name" value="PKS_KS"/>
    <property type="match status" value="1"/>
</dbReference>
<evidence type="ECO:0000256" key="42">
    <source>
        <dbReference type="ARBA" id="ARBA00049263"/>
    </source>
</evidence>
<evidence type="ECO:0000256" key="27">
    <source>
        <dbReference type="ARBA" id="ARBA00047953"/>
    </source>
</evidence>
<evidence type="ECO:0000256" key="49">
    <source>
        <dbReference type="SAM" id="MobiDB-lite"/>
    </source>
</evidence>
<dbReference type="SUPFAM" id="SSF52151">
    <property type="entry name" value="FabD/lysophospholipase-like"/>
    <property type="match status" value="1"/>
</dbReference>
<feature type="active site" description="Proton acceptor; for dehydratase activity" evidence="48">
    <location>
        <position position="905"/>
    </location>
</feature>
<evidence type="ECO:0000256" key="8">
    <source>
        <dbReference type="ARBA" id="ARBA00023332"/>
    </source>
</evidence>
<comment type="catalytic activity">
    <reaction evidence="39">
        <text>(2E)-octadecenoyl-[ACP] + NADPH + H(+) = octadecanoyl-[ACP] + NADP(+)</text>
        <dbReference type="Rhea" id="RHEA:41928"/>
        <dbReference type="Rhea" id="RHEA-COMP:9655"/>
        <dbReference type="Rhea" id="RHEA-COMP:9656"/>
        <dbReference type="ChEBI" id="CHEBI:15378"/>
        <dbReference type="ChEBI" id="CHEBI:57783"/>
        <dbReference type="ChEBI" id="CHEBI:58349"/>
        <dbReference type="ChEBI" id="CHEBI:78489"/>
        <dbReference type="ChEBI" id="CHEBI:78495"/>
    </reaction>
    <physiologicalReaction direction="left-to-right" evidence="39">
        <dbReference type="Rhea" id="RHEA:41929"/>
    </physiologicalReaction>
</comment>
<evidence type="ECO:0000256" key="34">
    <source>
        <dbReference type="ARBA" id="ARBA00048571"/>
    </source>
</evidence>
<evidence type="ECO:0000256" key="10">
    <source>
        <dbReference type="ARBA" id="ARBA00023373"/>
    </source>
</evidence>
<dbReference type="InterPro" id="IPR049900">
    <property type="entry name" value="PKS_mFAS_DH"/>
</dbReference>
<accession>A0ABD0SUP2</accession>
<keyword evidence="4" id="KW-0808">Transferase</keyword>
<dbReference type="CDD" id="cd00833">
    <property type="entry name" value="PKS"/>
    <property type="match status" value="1"/>
</dbReference>
<evidence type="ECO:0000256" key="40">
    <source>
        <dbReference type="ARBA" id="ARBA00049109"/>
    </source>
</evidence>
<comment type="catalytic activity">
    <reaction evidence="32">
        <text>(2E)-octenoyl-[ACP] + NADPH + H(+) = octanoyl-[ACP] + NADP(+)</text>
        <dbReference type="Rhea" id="RHEA:41848"/>
        <dbReference type="Rhea" id="RHEA-COMP:9635"/>
        <dbReference type="Rhea" id="RHEA-COMP:9636"/>
        <dbReference type="ChEBI" id="CHEBI:15378"/>
        <dbReference type="ChEBI" id="CHEBI:57783"/>
        <dbReference type="ChEBI" id="CHEBI:58349"/>
        <dbReference type="ChEBI" id="CHEBI:78462"/>
        <dbReference type="ChEBI" id="CHEBI:78463"/>
    </reaction>
    <physiologicalReaction direction="left-to-right" evidence="32">
        <dbReference type="Rhea" id="RHEA:41849"/>
    </physiologicalReaction>
</comment>
<evidence type="ECO:0000256" key="35">
    <source>
        <dbReference type="ARBA" id="ARBA00048650"/>
    </source>
</evidence>
<comment type="catalytic activity">
    <reaction evidence="21">
        <text>3-oxodecanoyl-[ACP] + NADPH + H(+) = (3R)-hydroxydecanoyl-[ACP] + NADP(+)</text>
        <dbReference type="Rhea" id="RHEA:41856"/>
        <dbReference type="Rhea" id="RHEA-COMP:9637"/>
        <dbReference type="Rhea" id="RHEA-COMP:9638"/>
        <dbReference type="ChEBI" id="CHEBI:15378"/>
        <dbReference type="ChEBI" id="CHEBI:57783"/>
        <dbReference type="ChEBI" id="CHEBI:58349"/>
        <dbReference type="ChEBI" id="CHEBI:78464"/>
        <dbReference type="ChEBI" id="CHEBI:78466"/>
    </reaction>
    <physiologicalReaction direction="left-to-right" evidence="21">
        <dbReference type="Rhea" id="RHEA:41857"/>
    </physiologicalReaction>
</comment>
<evidence type="ECO:0000256" key="29">
    <source>
        <dbReference type="ARBA" id="ARBA00048051"/>
    </source>
</evidence>
<name>A0ABD0SUP2_LOXSC</name>
<evidence type="ECO:0000256" key="41">
    <source>
        <dbReference type="ARBA" id="ARBA00049171"/>
    </source>
</evidence>
<dbReference type="Gene3D" id="3.40.50.1820">
    <property type="entry name" value="alpha/beta hydrolase"/>
    <property type="match status" value="1"/>
</dbReference>
<evidence type="ECO:0000256" key="22">
    <source>
        <dbReference type="ARBA" id="ARBA00047451"/>
    </source>
</evidence>
<evidence type="ECO:0000256" key="14">
    <source>
        <dbReference type="ARBA" id="ARBA00023399"/>
    </source>
</evidence>
<comment type="catalytic activity">
    <reaction evidence="11">
        <text>(3R)-hydroxydecanoyl-[ACP] = (2E)-decenoyl-[ACP] + H2O</text>
        <dbReference type="Rhea" id="RHEA:41860"/>
        <dbReference type="Rhea" id="RHEA-COMP:9638"/>
        <dbReference type="Rhea" id="RHEA-COMP:9639"/>
        <dbReference type="ChEBI" id="CHEBI:15377"/>
        <dbReference type="ChEBI" id="CHEBI:78466"/>
        <dbReference type="ChEBI" id="CHEBI:78467"/>
    </reaction>
    <physiologicalReaction direction="left-to-right" evidence="11">
        <dbReference type="Rhea" id="RHEA:41861"/>
    </physiologicalReaction>
</comment>
<comment type="catalytic activity">
    <reaction evidence="9">
        <text>(3R)-hydroxydodecanoyl-[ACP] = (2E)-dodecenoyl-[ACP] + H2O</text>
        <dbReference type="Rhea" id="RHEA:41876"/>
        <dbReference type="Rhea" id="RHEA-COMP:9642"/>
        <dbReference type="Rhea" id="RHEA-COMP:9643"/>
        <dbReference type="ChEBI" id="CHEBI:15377"/>
        <dbReference type="ChEBI" id="CHEBI:78470"/>
        <dbReference type="ChEBI" id="CHEBI:78472"/>
    </reaction>
    <physiologicalReaction direction="left-to-right" evidence="9">
        <dbReference type="Rhea" id="RHEA:41877"/>
    </physiologicalReaction>
</comment>
<dbReference type="Gene3D" id="3.40.366.10">
    <property type="entry name" value="Malonyl-Coenzyme A Acyl Carrier Protein, domain 2"/>
    <property type="match status" value="1"/>
</dbReference>
<dbReference type="InterPro" id="IPR014031">
    <property type="entry name" value="Ketoacyl_synth_C"/>
</dbReference>
<comment type="catalytic activity">
    <reaction evidence="34">
        <text>3-oxohexanoyl-[ACP] + NADPH + H(+) = (3R)-hydroxyhexanoyl-[ACP] + NADP(+)</text>
        <dbReference type="Rhea" id="RHEA:41824"/>
        <dbReference type="Rhea" id="RHEA-COMP:9629"/>
        <dbReference type="Rhea" id="RHEA-COMP:9630"/>
        <dbReference type="ChEBI" id="CHEBI:15378"/>
        <dbReference type="ChEBI" id="CHEBI:57783"/>
        <dbReference type="ChEBI" id="CHEBI:58349"/>
        <dbReference type="ChEBI" id="CHEBI:78456"/>
        <dbReference type="ChEBI" id="CHEBI:78457"/>
    </reaction>
    <physiologicalReaction direction="left-to-right" evidence="34">
        <dbReference type="Rhea" id="RHEA:41825"/>
    </physiologicalReaction>
</comment>
<comment type="catalytic activity">
    <reaction evidence="16">
        <text>(3R)-hydroxybutanoyl-[ACP] = (2E)-butenoyl-[ACP] + H2O</text>
        <dbReference type="Rhea" id="RHEA:41808"/>
        <dbReference type="Rhea" id="RHEA-COMP:9626"/>
        <dbReference type="Rhea" id="RHEA-COMP:9627"/>
        <dbReference type="ChEBI" id="CHEBI:15377"/>
        <dbReference type="ChEBI" id="CHEBI:78451"/>
        <dbReference type="ChEBI" id="CHEBI:78453"/>
    </reaction>
    <physiologicalReaction direction="left-to-right" evidence="16">
        <dbReference type="Rhea" id="RHEA:41809"/>
    </physiologicalReaction>
</comment>
<evidence type="ECO:0000259" key="51">
    <source>
        <dbReference type="PROSITE" id="PS52019"/>
    </source>
</evidence>
<dbReference type="InterPro" id="IPR020841">
    <property type="entry name" value="PKS_Beta-ketoAc_synthase_dom"/>
</dbReference>
<comment type="catalytic activity">
    <reaction evidence="42">
        <text>3-oxododecanoyl-[ACP] + NADPH + H(+) = (3R)-hydroxydodecanoyl-[ACP] + NADP(+)</text>
        <dbReference type="Rhea" id="RHEA:41872"/>
        <dbReference type="Rhea" id="RHEA-COMP:9641"/>
        <dbReference type="Rhea" id="RHEA-COMP:9642"/>
        <dbReference type="ChEBI" id="CHEBI:15378"/>
        <dbReference type="ChEBI" id="CHEBI:57783"/>
        <dbReference type="ChEBI" id="CHEBI:58349"/>
        <dbReference type="ChEBI" id="CHEBI:78469"/>
        <dbReference type="ChEBI" id="CHEBI:78470"/>
    </reaction>
    <physiologicalReaction direction="left-to-right" evidence="42">
        <dbReference type="Rhea" id="RHEA:41873"/>
    </physiologicalReaction>
</comment>
<keyword evidence="5" id="KW-0702">S-nitrosylation</keyword>
<feature type="domain" description="Ketosynthase family 3 (KS3)" evidence="50">
    <location>
        <begin position="27"/>
        <end position="431"/>
    </location>
</feature>
<comment type="catalytic activity">
    <reaction evidence="13">
        <text>(3R)-hydroxytetradecanoyl-[ACP] = (2E)-tetradecenoyl-[ACP] + H2O</text>
        <dbReference type="Rhea" id="RHEA:41892"/>
        <dbReference type="Rhea" id="RHEA-COMP:9646"/>
        <dbReference type="Rhea" id="RHEA-COMP:9647"/>
        <dbReference type="ChEBI" id="CHEBI:15377"/>
        <dbReference type="ChEBI" id="CHEBI:78474"/>
        <dbReference type="ChEBI" id="CHEBI:78475"/>
    </reaction>
    <physiologicalReaction direction="left-to-right" evidence="13">
        <dbReference type="Rhea" id="RHEA:41893"/>
    </physiologicalReaction>
</comment>
<dbReference type="GO" id="GO:0141148">
    <property type="term" value="F:enoyl-[acyl-carrier-protein] reductase (NADPH) activity"/>
    <property type="evidence" value="ECO:0007669"/>
    <property type="project" value="UniProtKB-EC"/>
</dbReference>
<dbReference type="InterPro" id="IPR014043">
    <property type="entry name" value="Acyl_transferase_dom"/>
</dbReference>
<dbReference type="InterPro" id="IPR001031">
    <property type="entry name" value="Thioesterase"/>
</dbReference>
<feature type="region of interest" description="C-terminal hotdog fold" evidence="48">
    <location>
        <begin position="1006"/>
        <end position="1150"/>
    </location>
</feature>
<comment type="catalytic activity">
    <reaction evidence="10">
        <text>(3R)-hydroxyhexanoyl-[ACP] = (2E)-hexenoyl-[ACP] + H2O</text>
        <dbReference type="Rhea" id="RHEA:41828"/>
        <dbReference type="Rhea" id="RHEA-COMP:9630"/>
        <dbReference type="Rhea" id="RHEA-COMP:9631"/>
        <dbReference type="ChEBI" id="CHEBI:15377"/>
        <dbReference type="ChEBI" id="CHEBI:78457"/>
        <dbReference type="ChEBI" id="CHEBI:78458"/>
    </reaction>
    <physiologicalReaction direction="left-to-right" evidence="10">
        <dbReference type="Rhea" id="RHEA:41829"/>
    </physiologicalReaction>
</comment>
<comment type="catalytic activity">
    <reaction evidence="37">
        <text>hexadecanoyl-[ACP] + H2O = hexadecanoate + holo-[ACP] + H(+)</text>
        <dbReference type="Rhea" id="RHEA:41932"/>
        <dbReference type="Rhea" id="RHEA-COMP:9652"/>
        <dbReference type="Rhea" id="RHEA-COMP:9685"/>
        <dbReference type="ChEBI" id="CHEBI:7896"/>
        <dbReference type="ChEBI" id="CHEBI:15377"/>
        <dbReference type="ChEBI" id="CHEBI:15378"/>
        <dbReference type="ChEBI" id="CHEBI:64479"/>
        <dbReference type="ChEBI" id="CHEBI:78483"/>
        <dbReference type="EC" id="3.1.2.14"/>
    </reaction>
    <physiologicalReaction direction="left-to-right" evidence="37">
        <dbReference type="Rhea" id="RHEA:41933"/>
    </physiologicalReaction>
</comment>
<evidence type="ECO:0000256" key="24">
    <source>
        <dbReference type="ARBA" id="ARBA00047578"/>
    </source>
</evidence>
<dbReference type="Proteomes" id="UP001549921">
    <property type="component" value="Unassembled WGS sequence"/>
</dbReference>
<evidence type="ECO:0000256" key="46">
    <source>
        <dbReference type="ARBA" id="ARBA00049521"/>
    </source>
</evidence>
<evidence type="ECO:0000256" key="38">
    <source>
        <dbReference type="ARBA" id="ARBA00048935"/>
    </source>
</evidence>
<dbReference type="SUPFAM" id="SSF55048">
    <property type="entry name" value="Probable ACP-binding domain of malonyl-CoA ACP transacylase"/>
    <property type="match status" value="1"/>
</dbReference>
<evidence type="ECO:0000256" key="31">
    <source>
        <dbReference type="ARBA" id="ARBA00048289"/>
    </source>
</evidence>
<dbReference type="PANTHER" id="PTHR43775:SF23">
    <property type="entry name" value="FATTY ACID SYNTHASE 3"/>
    <property type="match status" value="1"/>
</dbReference>
<evidence type="ECO:0000256" key="23">
    <source>
        <dbReference type="ARBA" id="ARBA00047500"/>
    </source>
</evidence>
<dbReference type="InterPro" id="IPR014030">
    <property type="entry name" value="Ketoacyl_synth_N"/>
</dbReference>
<reference evidence="52 53" key="1">
    <citation type="submission" date="2024-06" db="EMBL/GenBank/DDBJ databases">
        <title>A chromosome-level genome assembly of beet webworm, Loxostege sticticalis.</title>
        <authorList>
            <person name="Zhang Y."/>
        </authorList>
    </citation>
    <scope>NUCLEOTIDE SEQUENCE [LARGE SCALE GENOMIC DNA]</scope>
    <source>
        <strain evidence="52">AQ028</strain>
        <tissue evidence="52">Male pupae</tissue>
    </source>
</reference>
<comment type="catalytic activity">
    <reaction evidence="12">
        <text>a (3R)-hydroxyacyl-[ACP] = a (2E)-enoyl-[ACP] + H2O</text>
        <dbReference type="Rhea" id="RHEA:13097"/>
        <dbReference type="Rhea" id="RHEA-COMP:9925"/>
        <dbReference type="Rhea" id="RHEA-COMP:9945"/>
        <dbReference type="ChEBI" id="CHEBI:15377"/>
        <dbReference type="ChEBI" id="CHEBI:78784"/>
        <dbReference type="ChEBI" id="CHEBI:78827"/>
        <dbReference type="EC" id="4.2.1.59"/>
    </reaction>
    <physiologicalReaction direction="left-to-right" evidence="12">
        <dbReference type="Rhea" id="RHEA:13098"/>
    </physiologicalReaction>
</comment>
<evidence type="ECO:0000256" key="4">
    <source>
        <dbReference type="ARBA" id="ARBA00022679"/>
    </source>
</evidence>
<evidence type="ECO:0000256" key="36">
    <source>
        <dbReference type="ARBA" id="ARBA00048691"/>
    </source>
</evidence>
<comment type="catalytic activity">
    <reaction evidence="38">
        <text>3-oxotetradecanoyl-[ACP] + NADPH + H(+) = (3R)-hydroxytetradecanoyl-[ACP] + NADP(+)</text>
        <dbReference type="Rhea" id="RHEA:41888"/>
        <dbReference type="Rhea" id="RHEA-COMP:9645"/>
        <dbReference type="Rhea" id="RHEA-COMP:9646"/>
        <dbReference type="ChEBI" id="CHEBI:15378"/>
        <dbReference type="ChEBI" id="CHEBI:57783"/>
        <dbReference type="ChEBI" id="CHEBI:58349"/>
        <dbReference type="ChEBI" id="CHEBI:78473"/>
        <dbReference type="ChEBI" id="CHEBI:78474"/>
    </reaction>
    <physiologicalReaction direction="left-to-right" evidence="38">
        <dbReference type="Rhea" id="RHEA:41889"/>
    </physiologicalReaction>
</comment>
<dbReference type="SUPFAM" id="SSF53901">
    <property type="entry name" value="Thiolase-like"/>
    <property type="match status" value="2"/>
</dbReference>
<dbReference type="Gene3D" id="3.40.47.10">
    <property type="match status" value="1"/>
</dbReference>
<dbReference type="EMBL" id="JBEDNZ010000015">
    <property type="protein sequence ID" value="KAL0829409.1"/>
    <property type="molecule type" value="Genomic_DNA"/>
</dbReference>
<evidence type="ECO:0000256" key="9">
    <source>
        <dbReference type="ARBA" id="ARBA00023351"/>
    </source>
</evidence>
<dbReference type="InterPro" id="IPR050091">
    <property type="entry name" value="PKS_NRPS_Biosynth_Enz"/>
</dbReference>
<evidence type="ECO:0000256" key="6">
    <source>
        <dbReference type="ARBA" id="ARBA00022898"/>
    </source>
</evidence>
<comment type="catalytic activity">
    <reaction evidence="8">
        <text>(3R)-hydroxyoctanoyl-[ACP] = (2E)-octenoyl-[ACP] + H2O</text>
        <dbReference type="Rhea" id="RHEA:41844"/>
        <dbReference type="Rhea" id="RHEA-COMP:9634"/>
        <dbReference type="Rhea" id="RHEA-COMP:9635"/>
        <dbReference type="ChEBI" id="CHEBI:15377"/>
        <dbReference type="ChEBI" id="CHEBI:78461"/>
        <dbReference type="ChEBI" id="CHEBI:78462"/>
    </reaction>
    <physiologicalReaction direction="left-to-right" evidence="8">
        <dbReference type="Rhea" id="RHEA:41845"/>
    </physiologicalReaction>
</comment>
<dbReference type="InterPro" id="IPR016035">
    <property type="entry name" value="Acyl_Trfase/lysoPLipase"/>
</dbReference>
<comment type="caution">
    <text evidence="52">The sequence shown here is derived from an EMBL/GenBank/DDBJ whole genome shotgun (WGS) entry which is preliminary data.</text>
</comment>
<dbReference type="PROSITE" id="PS52019">
    <property type="entry name" value="PKS_MFAS_DH"/>
    <property type="match status" value="1"/>
</dbReference>
<keyword evidence="3" id="KW-0597">Phosphoprotein</keyword>
<dbReference type="InterPro" id="IPR020843">
    <property type="entry name" value="ER"/>
</dbReference>
<evidence type="ECO:0000256" key="39">
    <source>
        <dbReference type="ARBA" id="ARBA00049019"/>
    </source>
</evidence>
<comment type="catalytic activity">
    <reaction evidence="40">
        <text>decanoyl-[ACP] + malonyl-[ACP] + H(+) = 3-oxododecanoyl-[ACP] + holo-[ACP] + CO2</text>
        <dbReference type="Rhea" id="RHEA:41868"/>
        <dbReference type="Rhea" id="RHEA-COMP:9623"/>
        <dbReference type="Rhea" id="RHEA-COMP:9640"/>
        <dbReference type="Rhea" id="RHEA-COMP:9641"/>
        <dbReference type="Rhea" id="RHEA-COMP:9685"/>
        <dbReference type="ChEBI" id="CHEBI:15378"/>
        <dbReference type="ChEBI" id="CHEBI:16526"/>
        <dbReference type="ChEBI" id="CHEBI:64479"/>
        <dbReference type="ChEBI" id="CHEBI:78449"/>
        <dbReference type="ChEBI" id="CHEBI:78468"/>
        <dbReference type="ChEBI" id="CHEBI:78469"/>
    </reaction>
    <physiologicalReaction direction="left-to-right" evidence="40">
        <dbReference type="Rhea" id="RHEA:41869"/>
    </physiologicalReaction>
</comment>
<evidence type="ECO:0000256" key="25">
    <source>
        <dbReference type="ARBA" id="ARBA00047810"/>
    </source>
</evidence>
<evidence type="ECO:0000256" key="45">
    <source>
        <dbReference type="ARBA" id="ARBA00049449"/>
    </source>
</evidence>
<comment type="catalytic activity">
    <reaction evidence="19">
        <text>hexanoyl-[ACP] + malonyl-[ACP] + H(+) = 3-oxooctanoyl-[ACP] + holo-[ACP] + CO2</text>
        <dbReference type="Rhea" id="RHEA:41836"/>
        <dbReference type="Rhea" id="RHEA-COMP:9623"/>
        <dbReference type="Rhea" id="RHEA-COMP:9632"/>
        <dbReference type="Rhea" id="RHEA-COMP:9633"/>
        <dbReference type="Rhea" id="RHEA-COMP:9685"/>
        <dbReference type="ChEBI" id="CHEBI:15378"/>
        <dbReference type="ChEBI" id="CHEBI:16526"/>
        <dbReference type="ChEBI" id="CHEBI:64479"/>
        <dbReference type="ChEBI" id="CHEBI:78449"/>
        <dbReference type="ChEBI" id="CHEBI:78459"/>
        <dbReference type="ChEBI" id="CHEBI:78460"/>
    </reaction>
    <physiologicalReaction direction="left-to-right" evidence="19">
        <dbReference type="Rhea" id="RHEA:41837"/>
    </physiologicalReaction>
</comment>
<evidence type="ECO:0000256" key="16">
    <source>
        <dbReference type="ARBA" id="ARBA00023402"/>
    </source>
</evidence>
<evidence type="ECO:0000256" key="21">
    <source>
        <dbReference type="ARBA" id="ARBA00047440"/>
    </source>
</evidence>
<dbReference type="Pfam" id="PF02801">
    <property type="entry name" value="Ketoacyl-synt_C"/>
    <property type="match status" value="1"/>
</dbReference>
<comment type="catalytic activity">
    <reaction evidence="30">
        <text>(2E)-dodecenoyl-[ACP] + NADPH + H(+) = dodecanoyl-[ACP] + NADP(+)</text>
        <dbReference type="Rhea" id="RHEA:41880"/>
        <dbReference type="Rhea" id="RHEA-COMP:9643"/>
        <dbReference type="Rhea" id="RHEA-COMP:9644"/>
        <dbReference type="ChEBI" id="CHEBI:15378"/>
        <dbReference type="ChEBI" id="CHEBI:57783"/>
        <dbReference type="ChEBI" id="CHEBI:58349"/>
        <dbReference type="ChEBI" id="CHEBI:65264"/>
        <dbReference type="ChEBI" id="CHEBI:78472"/>
    </reaction>
    <physiologicalReaction direction="left-to-right" evidence="30">
        <dbReference type="Rhea" id="RHEA:41881"/>
    </physiologicalReaction>
</comment>
<evidence type="ECO:0000256" key="48">
    <source>
        <dbReference type="PROSITE-ProRule" id="PRU01363"/>
    </source>
</evidence>
<organism evidence="52 53">
    <name type="scientific">Loxostege sticticalis</name>
    <name type="common">Beet webworm moth</name>
    <dbReference type="NCBI Taxonomy" id="481309"/>
    <lineage>
        <taxon>Eukaryota</taxon>
        <taxon>Metazoa</taxon>
        <taxon>Ecdysozoa</taxon>
        <taxon>Arthropoda</taxon>
        <taxon>Hexapoda</taxon>
        <taxon>Insecta</taxon>
        <taxon>Pterygota</taxon>
        <taxon>Neoptera</taxon>
        <taxon>Endopterygota</taxon>
        <taxon>Lepidoptera</taxon>
        <taxon>Glossata</taxon>
        <taxon>Ditrysia</taxon>
        <taxon>Pyraloidea</taxon>
        <taxon>Crambidae</taxon>
        <taxon>Pyraustinae</taxon>
        <taxon>Loxostege</taxon>
    </lineage>
</organism>
<dbReference type="InterPro" id="IPR032821">
    <property type="entry name" value="PKS_assoc"/>
</dbReference>
<dbReference type="Pfam" id="PF21149">
    <property type="entry name" value="FAS_pseudo-KR"/>
    <property type="match status" value="1"/>
</dbReference>
<dbReference type="Gene3D" id="3.40.50.720">
    <property type="entry name" value="NAD(P)-binding Rossmann-like Domain"/>
    <property type="match status" value="1"/>
</dbReference>
<feature type="active site" description="Proton donor; for dehydratase activity" evidence="48">
    <location>
        <position position="1056"/>
    </location>
</feature>
<comment type="catalytic activity">
    <reaction evidence="43">
        <text>3-oxohexadecanoyl-[ACP] + NADPH + H(+) = (3R)-hydroxyhexadecanoyl-[ACP] + NADP(+)</text>
        <dbReference type="Rhea" id="RHEA:41904"/>
        <dbReference type="Rhea" id="RHEA-COMP:9649"/>
        <dbReference type="Rhea" id="RHEA-COMP:9650"/>
        <dbReference type="ChEBI" id="CHEBI:15378"/>
        <dbReference type="ChEBI" id="CHEBI:57783"/>
        <dbReference type="ChEBI" id="CHEBI:58349"/>
        <dbReference type="ChEBI" id="CHEBI:78478"/>
        <dbReference type="ChEBI" id="CHEBI:78480"/>
    </reaction>
    <physiologicalReaction direction="left-to-right" evidence="43">
        <dbReference type="Rhea" id="RHEA:41905"/>
    </physiologicalReaction>
</comment>
<comment type="catalytic activity">
    <reaction evidence="24">
        <text>dodecanoyl-[ACP] + malonyl-[ACP] + H(+) = 3-oxotetradecanoyl-[ACP] + holo-[ACP] + CO2</text>
        <dbReference type="Rhea" id="RHEA:41884"/>
        <dbReference type="Rhea" id="RHEA-COMP:9623"/>
        <dbReference type="Rhea" id="RHEA-COMP:9644"/>
        <dbReference type="Rhea" id="RHEA-COMP:9645"/>
        <dbReference type="Rhea" id="RHEA-COMP:9685"/>
        <dbReference type="ChEBI" id="CHEBI:15378"/>
        <dbReference type="ChEBI" id="CHEBI:16526"/>
        <dbReference type="ChEBI" id="CHEBI:64479"/>
        <dbReference type="ChEBI" id="CHEBI:65264"/>
        <dbReference type="ChEBI" id="CHEBI:78449"/>
        <dbReference type="ChEBI" id="CHEBI:78473"/>
    </reaction>
    <physiologicalReaction direction="left-to-right" evidence="24">
        <dbReference type="Rhea" id="RHEA:41885"/>
    </physiologicalReaction>
</comment>
<comment type="catalytic activity">
    <reaction evidence="15">
        <text>(3R)-hydroxyhexadecanoyl-[ACP] = (2E)-hexadecenoyl-[ACP] + H2O</text>
        <dbReference type="Rhea" id="RHEA:41908"/>
        <dbReference type="Rhea" id="RHEA-COMP:9650"/>
        <dbReference type="Rhea" id="RHEA-COMP:9651"/>
        <dbReference type="ChEBI" id="CHEBI:15377"/>
        <dbReference type="ChEBI" id="CHEBI:78480"/>
        <dbReference type="ChEBI" id="CHEBI:78481"/>
    </reaction>
    <physiologicalReaction direction="left-to-right" evidence="15">
        <dbReference type="Rhea" id="RHEA:41909"/>
    </physiologicalReaction>
</comment>
<evidence type="ECO:0000256" key="47">
    <source>
        <dbReference type="ARBA" id="ARBA00049533"/>
    </source>
</evidence>
<dbReference type="Gene3D" id="3.10.129.110">
    <property type="entry name" value="Polyketide synthase dehydratase"/>
    <property type="match status" value="1"/>
</dbReference>
<dbReference type="PANTHER" id="PTHR43775">
    <property type="entry name" value="FATTY ACID SYNTHASE"/>
    <property type="match status" value="1"/>
</dbReference>
<dbReference type="SMART" id="SM00829">
    <property type="entry name" value="PKS_ER"/>
    <property type="match status" value="1"/>
</dbReference>
<comment type="catalytic activity">
    <reaction evidence="33">
        <text>a fatty acyl-[ACP] + malonyl-[ACP] + H(+) = a 3-oxoacyl-[ACP] + holo-[ACP] + CO2</text>
        <dbReference type="Rhea" id="RHEA:22836"/>
        <dbReference type="Rhea" id="RHEA-COMP:9623"/>
        <dbReference type="Rhea" id="RHEA-COMP:9685"/>
        <dbReference type="Rhea" id="RHEA-COMP:9916"/>
        <dbReference type="Rhea" id="RHEA-COMP:14125"/>
        <dbReference type="ChEBI" id="CHEBI:15378"/>
        <dbReference type="ChEBI" id="CHEBI:16526"/>
        <dbReference type="ChEBI" id="CHEBI:64479"/>
        <dbReference type="ChEBI" id="CHEBI:78449"/>
        <dbReference type="ChEBI" id="CHEBI:78776"/>
        <dbReference type="ChEBI" id="CHEBI:138651"/>
        <dbReference type="EC" id="2.3.1.41"/>
    </reaction>
    <physiologicalReaction direction="left-to-right" evidence="33">
        <dbReference type="Rhea" id="RHEA:22837"/>
    </physiologicalReaction>
</comment>
<evidence type="ECO:0000313" key="52">
    <source>
        <dbReference type="EMBL" id="KAL0829409.1"/>
    </source>
</evidence>
<comment type="catalytic activity">
    <reaction evidence="26">
        <text>(2E)-hexenoyl-[ACP] + NADPH + H(+) = hexanoyl-[ACP] + NADP(+)</text>
        <dbReference type="Rhea" id="RHEA:41832"/>
        <dbReference type="Rhea" id="RHEA-COMP:9631"/>
        <dbReference type="Rhea" id="RHEA-COMP:9632"/>
        <dbReference type="ChEBI" id="CHEBI:15378"/>
        <dbReference type="ChEBI" id="CHEBI:57783"/>
        <dbReference type="ChEBI" id="CHEBI:58349"/>
        <dbReference type="ChEBI" id="CHEBI:78458"/>
        <dbReference type="ChEBI" id="CHEBI:78459"/>
    </reaction>
    <physiologicalReaction direction="left-to-right" evidence="26">
        <dbReference type="Rhea" id="RHEA:41833"/>
    </physiologicalReaction>
</comment>
<evidence type="ECO:0000256" key="15">
    <source>
        <dbReference type="ARBA" id="ARBA00023401"/>
    </source>
</evidence>
<comment type="catalytic activity">
    <reaction evidence="27">
        <text>3-oxobutanoyl-[ACP] + NADPH + H(+) = (3R)-hydroxybutanoyl-[ACP] + NADP(+)</text>
        <dbReference type="Rhea" id="RHEA:41804"/>
        <dbReference type="Rhea" id="RHEA-COMP:9625"/>
        <dbReference type="Rhea" id="RHEA-COMP:9626"/>
        <dbReference type="ChEBI" id="CHEBI:15378"/>
        <dbReference type="ChEBI" id="CHEBI:57783"/>
        <dbReference type="ChEBI" id="CHEBI:58349"/>
        <dbReference type="ChEBI" id="CHEBI:78450"/>
        <dbReference type="ChEBI" id="CHEBI:78451"/>
    </reaction>
    <physiologicalReaction direction="left-to-right" evidence="27">
        <dbReference type="Rhea" id="RHEA:41805"/>
    </physiologicalReaction>
</comment>
<dbReference type="SMART" id="SM00827">
    <property type="entry name" value="PKS_AT"/>
    <property type="match status" value="1"/>
</dbReference>
<comment type="catalytic activity">
    <reaction evidence="25">
        <text>(2E)-hexadecenoyl-[ACP] + NADPH + H(+) = hexadecanoyl-[ACP] + NADP(+)</text>
        <dbReference type="Rhea" id="RHEA:41912"/>
        <dbReference type="Rhea" id="RHEA-COMP:9651"/>
        <dbReference type="Rhea" id="RHEA-COMP:9652"/>
        <dbReference type="ChEBI" id="CHEBI:15378"/>
        <dbReference type="ChEBI" id="CHEBI:57783"/>
        <dbReference type="ChEBI" id="CHEBI:58349"/>
        <dbReference type="ChEBI" id="CHEBI:78481"/>
        <dbReference type="ChEBI" id="CHEBI:78483"/>
    </reaction>
    <physiologicalReaction direction="left-to-right" evidence="25">
        <dbReference type="Rhea" id="RHEA:41913"/>
    </physiologicalReaction>
</comment>
<dbReference type="InterPro" id="IPR036291">
    <property type="entry name" value="NAD(P)-bd_dom_sf"/>
</dbReference>
<evidence type="ECO:0000256" key="2">
    <source>
        <dbReference type="ARBA" id="ARBA00022450"/>
    </source>
</evidence>
<dbReference type="InterPro" id="IPR011032">
    <property type="entry name" value="GroES-like_sf"/>
</dbReference>
<comment type="function">
    <text evidence="17">Fatty acid synthetase is a multifunctional enzyme that catalyzes the de novo biosynthesis of long-chain saturated fatty acids starting from acetyl-CoA and malonyl-CoA in the presence of NADPH. This multifunctional protein contains 7 catalytic activities and a site for the binding of the prosthetic group 4'-phosphopantetheine of the acyl carrier protein ([ACP]) domain.</text>
</comment>
<dbReference type="Gene3D" id="3.30.70.3290">
    <property type="match status" value="1"/>
</dbReference>
<feature type="region of interest" description="Disordered" evidence="49">
    <location>
        <begin position="1"/>
        <end position="26"/>
    </location>
</feature>
<keyword evidence="2" id="KW-0596">Phosphopantetheine</keyword>
<dbReference type="GO" id="GO:0019171">
    <property type="term" value="F:(3R)-hydroxyacyl-[acyl-carrier-protein] dehydratase activity"/>
    <property type="evidence" value="ECO:0007669"/>
    <property type="project" value="UniProtKB-EC"/>
</dbReference>
<keyword evidence="6" id="KW-0663">Pyridoxal phosphate</keyword>
<dbReference type="GO" id="GO:0004316">
    <property type="term" value="F:3-oxoacyl-[acyl-carrier-protein] reductase (NADPH) activity"/>
    <property type="evidence" value="ECO:0007669"/>
    <property type="project" value="UniProtKB-EC"/>
</dbReference>
<dbReference type="SUPFAM" id="SSF53474">
    <property type="entry name" value="alpha/beta-Hydrolases"/>
    <property type="match status" value="1"/>
</dbReference>
<dbReference type="Gene3D" id="3.90.180.10">
    <property type="entry name" value="Medium-chain alcohol dehydrogenases, catalytic domain"/>
    <property type="match status" value="1"/>
</dbReference>
<dbReference type="Pfam" id="PF16197">
    <property type="entry name" value="KAsynt_C_assoc"/>
    <property type="match status" value="1"/>
</dbReference>
<comment type="catalytic activity">
    <reaction evidence="22">
        <text>tetradecanoyl-[ACP] + malonyl-[ACP] + H(+) = 3-oxohexadecanoyl-[ACP] + holo-[ACP] + CO2</text>
        <dbReference type="Rhea" id="RHEA:41900"/>
        <dbReference type="Rhea" id="RHEA-COMP:9623"/>
        <dbReference type="Rhea" id="RHEA-COMP:9648"/>
        <dbReference type="Rhea" id="RHEA-COMP:9649"/>
        <dbReference type="Rhea" id="RHEA-COMP:9685"/>
        <dbReference type="ChEBI" id="CHEBI:15378"/>
        <dbReference type="ChEBI" id="CHEBI:16526"/>
        <dbReference type="ChEBI" id="CHEBI:64479"/>
        <dbReference type="ChEBI" id="CHEBI:78449"/>
        <dbReference type="ChEBI" id="CHEBI:78477"/>
        <dbReference type="ChEBI" id="CHEBI:78478"/>
    </reaction>
    <physiologicalReaction direction="left-to-right" evidence="22">
        <dbReference type="Rhea" id="RHEA:41901"/>
    </physiologicalReaction>
</comment>
<dbReference type="GO" id="GO:0004313">
    <property type="term" value="F:[acyl-carrier-protein] S-acetyltransferase activity"/>
    <property type="evidence" value="ECO:0007669"/>
    <property type="project" value="UniProtKB-EC"/>
</dbReference>
<evidence type="ECO:0000256" key="30">
    <source>
        <dbReference type="ARBA" id="ARBA00048281"/>
    </source>
</evidence>
<comment type="catalytic activity">
    <reaction evidence="35">
        <text>a 2,3-saturated acyl-[ACP] + NADP(+) = a (2E)-enoyl-[ACP] + NADPH + H(+)</text>
        <dbReference type="Rhea" id="RHEA:22564"/>
        <dbReference type="Rhea" id="RHEA-COMP:9925"/>
        <dbReference type="Rhea" id="RHEA-COMP:9926"/>
        <dbReference type="ChEBI" id="CHEBI:15378"/>
        <dbReference type="ChEBI" id="CHEBI:57783"/>
        <dbReference type="ChEBI" id="CHEBI:58349"/>
        <dbReference type="ChEBI" id="CHEBI:78784"/>
        <dbReference type="ChEBI" id="CHEBI:78785"/>
        <dbReference type="EC" id="1.3.1.39"/>
    </reaction>
    <physiologicalReaction direction="right-to-left" evidence="35">
        <dbReference type="Rhea" id="RHEA:22566"/>
    </physiologicalReaction>
</comment>
<evidence type="ECO:0000256" key="12">
    <source>
        <dbReference type="ARBA" id="ARBA00023394"/>
    </source>
</evidence>
<dbReference type="GO" id="GO:0004315">
    <property type="term" value="F:3-oxoacyl-[acyl-carrier-protein] synthase activity"/>
    <property type="evidence" value="ECO:0007669"/>
    <property type="project" value="UniProtKB-EC"/>
</dbReference>
<evidence type="ECO:0000256" key="26">
    <source>
        <dbReference type="ARBA" id="ARBA00047897"/>
    </source>
</evidence>
<comment type="catalytic activity">
    <reaction evidence="20">
        <text>a (3R)-hydroxyacyl-[ACP] + NADP(+) = a 3-oxoacyl-[ACP] + NADPH + H(+)</text>
        <dbReference type="Rhea" id="RHEA:17397"/>
        <dbReference type="Rhea" id="RHEA-COMP:9916"/>
        <dbReference type="Rhea" id="RHEA-COMP:9945"/>
        <dbReference type="ChEBI" id="CHEBI:15378"/>
        <dbReference type="ChEBI" id="CHEBI:57783"/>
        <dbReference type="ChEBI" id="CHEBI:58349"/>
        <dbReference type="ChEBI" id="CHEBI:78776"/>
        <dbReference type="ChEBI" id="CHEBI:78827"/>
        <dbReference type="EC" id="1.1.1.100"/>
    </reaction>
    <physiologicalReaction direction="right-to-left" evidence="20">
        <dbReference type="Rhea" id="RHEA:17399"/>
    </physiologicalReaction>
</comment>
<evidence type="ECO:0000256" key="32">
    <source>
        <dbReference type="ARBA" id="ARBA00048420"/>
    </source>
</evidence>
<dbReference type="Pfam" id="PF00975">
    <property type="entry name" value="Thioesterase"/>
    <property type="match status" value="1"/>
</dbReference>